<dbReference type="EMBL" id="KV722655">
    <property type="protein sequence ID" value="OCH84593.1"/>
    <property type="molecule type" value="Genomic_DNA"/>
</dbReference>
<dbReference type="AlphaFoldDB" id="A0A8E2AI55"/>
<protein>
    <recommendedName>
        <fullName evidence="3">F-box domain-containing protein</fullName>
    </recommendedName>
</protein>
<keyword evidence="2" id="KW-1185">Reference proteome</keyword>
<name>A0A8E2AI55_9APHY</name>
<proteinExistence type="predicted"/>
<reference evidence="1 2" key="1">
    <citation type="submission" date="2016-07" db="EMBL/GenBank/DDBJ databases">
        <title>Draft genome of the white-rot fungus Obba rivulosa 3A-2.</title>
        <authorList>
            <consortium name="DOE Joint Genome Institute"/>
            <person name="Miettinen O."/>
            <person name="Riley R."/>
            <person name="Acob R."/>
            <person name="Barry K."/>
            <person name="Cullen D."/>
            <person name="De Vries R."/>
            <person name="Hainaut M."/>
            <person name="Hatakka A."/>
            <person name="Henrissat B."/>
            <person name="Hilden K."/>
            <person name="Kuo R."/>
            <person name="Labutti K."/>
            <person name="Lipzen A."/>
            <person name="Makela M.R."/>
            <person name="Sandor L."/>
            <person name="Spatafora J.W."/>
            <person name="Grigoriev I.V."/>
            <person name="Hibbett D.S."/>
        </authorList>
    </citation>
    <scope>NUCLEOTIDE SEQUENCE [LARGE SCALE GENOMIC DNA]</scope>
    <source>
        <strain evidence="1 2">3A-2</strain>
    </source>
</reference>
<evidence type="ECO:0008006" key="3">
    <source>
        <dbReference type="Google" id="ProtNLM"/>
    </source>
</evidence>
<organism evidence="1 2">
    <name type="scientific">Obba rivulosa</name>
    <dbReference type="NCBI Taxonomy" id="1052685"/>
    <lineage>
        <taxon>Eukaryota</taxon>
        <taxon>Fungi</taxon>
        <taxon>Dikarya</taxon>
        <taxon>Basidiomycota</taxon>
        <taxon>Agaricomycotina</taxon>
        <taxon>Agaricomycetes</taxon>
        <taxon>Polyporales</taxon>
        <taxon>Gelatoporiaceae</taxon>
        <taxon>Obba</taxon>
    </lineage>
</organism>
<accession>A0A8E2AI55</accession>
<gene>
    <name evidence="1" type="ORF">OBBRIDRAFT_798936</name>
</gene>
<dbReference type="OrthoDB" id="2977329at2759"/>
<dbReference type="Proteomes" id="UP000250043">
    <property type="component" value="Unassembled WGS sequence"/>
</dbReference>
<evidence type="ECO:0000313" key="2">
    <source>
        <dbReference type="Proteomes" id="UP000250043"/>
    </source>
</evidence>
<sequence>MTISQSRTFPAELFDNVIDFLHDDRDALKNCSLTCHSWLPSAGYHIFGTIRLVGYSYPNDLPRLGNFLQLLRANSRLGLFVRSLDVHLDETEDANLFTEIVAYLGAVQEFYLYMHRWDLIAEPGVLAQIGPVSMLRFINS</sequence>
<evidence type="ECO:0000313" key="1">
    <source>
        <dbReference type="EMBL" id="OCH84593.1"/>
    </source>
</evidence>